<dbReference type="AlphaFoldDB" id="A0A2A4EKC1"/>
<name>A0A2A4EKC1_STAPS</name>
<evidence type="ECO:0000313" key="14">
    <source>
        <dbReference type="EMBL" id="REA83959.1"/>
    </source>
</evidence>
<keyword evidence="5 10" id="KW-0133">Cell shape</keyword>
<dbReference type="Proteomes" id="UP000256409">
    <property type="component" value="Unassembled WGS sequence"/>
</dbReference>
<reference evidence="16" key="3">
    <citation type="journal article" date="2018" name="Vet. Microbiol.">
        <title>Molecular epidemiology of methicillin-resistant staphylococci amongst veterinary personnel, personnel-owned pets, patients and the hospital environment of two companion animal veterinary hospitals.</title>
        <authorList>
            <person name="Worthing K.A."/>
            <person name="Brown J."/>
            <person name="Gerber L."/>
            <person name="Abraham S."/>
            <person name="Trott D."/>
            <person name="Norris J.M."/>
        </authorList>
    </citation>
    <scope>NUCLEOTIDE SEQUENCE [LARGE SCALE GENOMIC DNA]</scope>
    <source>
        <strain evidence="16">ST496-2</strain>
    </source>
</reference>
<sequence>MVKIAFTGGGTVGHVSVNLSLIPTALEKGHEAFYIGSKQGIEREMITSQLPETTYYPISSGKLRRYLSVENLKDVFKVVKGIGDARKVLKRERPDIVFSKGGFVSVPVILAAKSLNIPTIVHESDLTPGLANKIAIKFAKRLYTTFEDTLKYVPHEKSDFVGATIREDLKHGHQQNGYALTGFTPNKKILLVMGGSMGSLKINEAIRRHLDELLQTYQIIHLTGKGLVASNINQDGYVQYEFVKEELTDLLAITDTVVSRAGANAIYEFLTLRLPMLLIPLGLDQSRGDQIDNAKYFEKQGYATMLDESELSSDTLLLALTELEKNRHQYIQNMESFTESYTRHDLLDKIIQDALQLEVGA</sequence>
<evidence type="ECO:0000256" key="5">
    <source>
        <dbReference type="ARBA" id="ARBA00022960"/>
    </source>
</evidence>
<comment type="similarity">
    <text evidence="10">Belongs to the glycosyltransferase 28 family. MurG subfamily.</text>
</comment>
<keyword evidence="4 10" id="KW-0808">Transferase</keyword>
<dbReference type="InterPro" id="IPR006009">
    <property type="entry name" value="GlcNAc_MurG"/>
</dbReference>
<dbReference type="GO" id="GO:0005886">
    <property type="term" value="C:plasma membrane"/>
    <property type="evidence" value="ECO:0007669"/>
    <property type="project" value="UniProtKB-SubCell"/>
</dbReference>
<feature type="binding site" evidence="10">
    <location>
        <position position="166"/>
    </location>
    <ligand>
        <name>UDP-N-acetyl-alpha-D-glucosamine</name>
        <dbReference type="ChEBI" id="CHEBI:57705"/>
    </ligand>
</feature>
<feature type="domain" description="Glycosyltransferase family 28 N-terminal" evidence="11">
    <location>
        <begin position="4"/>
        <end position="143"/>
    </location>
</feature>
<dbReference type="Pfam" id="PF04101">
    <property type="entry name" value="Glyco_tran_28_C"/>
    <property type="match status" value="1"/>
</dbReference>
<evidence type="ECO:0000313" key="16">
    <source>
        <dbReference type="Proteomes" id="UP000256409"/>
    </source>
</evidence>
<dbReference type="EMBL" id="QEIT01000037">
    <property type="protein sequence ID" value="PWZ74414.1"/>
    <property type="molecule type" value="Genomic_DNA"/>
</dbReference>
<gene>
    <name evidence="10" type="primary">murG</name>
    <name evidence="13" type="ORF">DD902_08200</name>
    <name evidence="14" type="ORF">DV961_02485</name>
</gene>
<dbReference type="GO" id="GO:0050511">
    <property type="term" value="F:undecaprenyldiphospho-muramoylpentapeptide beta-N-acetylglucosaminyltransferase activity"/>
    <property type="evidence" value="ECO:0007669"/>
    <property type="project" value="UniProtKB-UniRule"/>
</dbReference>
<evidence type="ECO:0000313" key="13">
    <source>
        <dbReference type="EMBL" id="PWZ74414.1"/>
    </source>
</evidence>
<feature type="domain" description="Glycosyl transferase family 28 C-terminal" evidence="12">
    <location>
        <begin position="190"/>
        <end position="337"/>
    </location>
</feature>
<proteinExistence type="inferred from homology"/>
<comment type="function">
    <text evidence="10">Cell wall formation. Catalyzes the transfer of a GlcNAc subunit on undecaprenyl-pyrophosphoryl-MurNAc-pentapeptide (lipid intermediate I) to form undecaprenyl-pyrophosphoryl-MurNAc-(pentapeptide)GlcNAc (lipid intermediate II).</text>
</comment>
<dbReference type="NCBIfam" id="NF009102">
    <property type="entry name" value="PRK12446.1"/>
    <property type="match status" value="1"/>
</dbReference>
<dbReference type="GO" id="GO:0009252">
    <property type="term" value="P:peptidoglycan biosynthetic process"/>
    <property type="evidence" value="ECO:0007669"/>
    <property type="project" value="UniProtKB-UniRule"/>
</dbReference>
<evidence type="ECO:0000259" key="12">
    <source>
        <dbReference type="Pfam" id="PF04101"/>
    </source>
</evidence>
<dbReference type="InterPro" id="IPR004276">
    <property type="entry name" value="GlycoTrans_28_N"/>
</dbReference>
<evidence type="ECO:0000256" key="1">
    <source>
        <dbReference type="ARBA" id="ARBA00022475"/>
    </source>
</evidence>
<dbReference type="PANTHER" id="PTHR21015">
    <property type="entry name" value="UDP-N-ACETYLGLUCOSAMINE--N-ACETYLMURAMYL-(PENTAPEPTIDE) PYROPHOSPHORYL-UNDECAPRENOL N-ACETYLGLUCOSAMINE TRANSFERASE 1"/>
    <property type="match status" value="1"/>
</dbReference>
<evidence type="ECO:0000256" key="3">
    <source>
        <dbReference type="ARBA" id="ARBA00022676"/>
    </source>
</evidence>
<feature type="binding site" evidence="10">
    <location>
        <position position="290"/>
    </location>
    <ligand>
        <name>UDP-N-acetyl-alpha-D-glucosamine</name>
        <dbReference type="ChEBI" id="CHEBI:57705"/>
    </ligand>
</feature>
<dbReference type="Pfam" id="PF03033">
    <property type="entry name" value="Glyco_transf_28"/>
    <property type="match status" value="1"/>
</dbReference>
<dbReference type="HAMAP" id="MF_00033">
    <property type="entry name" value="MurG"/>
    <property type="match status" value="1"/>
</dbReference>
<protein>
    <recommendedName>
        <fullName evidence="10">UDP-N-acetylglucosamine--N-acetylmuramyl-(pentapeptide) pyrophosphoryl-undecaprenol N-acetylglucosamine transferase</fullName>
        <ecNumber evidence="10">2.4.1.227</ecNumber>
    </recommendedName>
    <alternativeName>
        <fullName evidence="10">Undecaprenyl-PP-MurNAc-pentapeptide-UDPGlcNAc GlcNAc transferase</fullName>
    </alternativeName>
</protein>
<dbReference type="UniPathway" id="UPA00219"/>
<dbReference type="Proteomes" id="UP000246800">
    <property type="component" value="Unassembled WGS sequence"/>
</dbReference>
<accession>A0A2A4EKC1</accession>
<reference evidence="13 15" key="1">
    <citation type="journal article" date="2018" name="Vet. Microbiol.">
        <title>Clonal diversity and geographic distribution of methicillin-resistant Staphylococcus pseudintermedius from Australian animals: Discovery of novel sequence types.</title>
        <authorList>
            <person name="Worthing K.A."/>
            <person name="Abraham S."/>
            <person name="Coombs G.W."/>
            <person name="Pang S."/>
            <person name="Saputra S."/>
            <person name="Jordan D."/>
            <person name="Trott D.J."/>
            <person name="Norris J.M."/>
        </authorList>
    </citation>
    <scope>NUCLEOTIDE SEQUENCE [LARGE SCALE GENOMIC DNA]</scope>
    <source>
        <strain evidence="13 15">ST525 1</strain>
    </source>
</reference>
<evidence type="ECO:0000256" key="10">
    <source>
        <dbReference type="HAMAP-Rule" id="MF_00033"/>
    </source>
</evidence>
<comment type="caution">
    <text evidence="13">The sequence shown here is derived from an EMBL/GenBank/DDBJ whole genome shotgun (WGS) entry which is preliminary data.</text>
</comment>
<feature type="binding site" evidence="10">
    <location>
        <position position="196"/>
    </location>
    <ligand>
        <name>UDP-N-acetyl-alpha-D-glucosamine</name>
        <dbReference type="ChEBI" id="CHEBI:57705"/>
    </ligand>
</feature>
<dbReference type="GO" id="GO:0071555">
    <property type="term" value="P:cell wall organization"/>
    <property type="evidence" value="ECO:0007669"/>
    <property type="project" value="UniProtKB-KW"/>
</dbReference>
<evidence type="ECO:0000256" key="4">
    <source>
        <dbReference type="ARBA" id="ARBA00022679"/>
    </source>
</evidence>
<dbReference type="PANTHER" id="PTHR21015:SF27">
    <property type="entry name" value="UDP-N-ACETYLGLUCOSAMINE--N-ACETYLMURAMYL-(PENTAPEPTIDE) PYROPHOSPHORYL-UNDECAPRENOL N-ACETYLGLUCOSAMINE TRANSFERASE"/>
    <property type="match status" value="1"/>
</dbReference>
<comment type="catalytic activity">
    <reaction evidence="10">
        <text>Mur2Ac(oyl-L-Ala-gamma-D-Glu-L-Lys-D-Ala-D-Ala)-di-trans,octa-cis-undecaprenyl diphosphate + UDP-N-acetyl-alpha-D-glucosamine = beta-D-GlcNAc-(1-&gt;4)-Mur2Ac(oyl-L-Ala-gamma-D-Glu-L-Lys-D-Ala-D-Ala)-di-trans,octa-cis-undecaprenyl diphosphate + UDP + H(+)</text>
        <dbReference type="Rhea" id="RHEA:23192"/>
        <dbReference type="ChEBI" id="CHEBI:15378"/>
        <dbReference type="ChEBI" id="CHEBI:57705"/>
        <dbReference type="ChEBI" id="CHEBI:58223"/>
        <dbReference type="ChEBI" id="CHEBI:60032"/>
        <dbReference type="ChEBI" id="CHEBI:60033"/>
        <dbReference type="EC" id="2.4.1.227"/>
    </reaction>
</comment>
<evidence type="ECO:0000313" key="15">
    <source>
        <dbReference type="Proteomes" id="UP000246800"/>
    </source>
</evidence>
<keyword evidence="1 10" id="KW-1003">Cell membrane</keyword>
<keyword evidence="9 10" id="KW-0961">Cell wall biogenesis/degradation</keyword>
<keyword evidence="7 10" id="KW-0472">Membrane</keyword>
<organism evidence="13 15">
    <name type="scientific">Staphylococcus pseudintermedius</name>
    <dbReference type="NCBI Taxonomy" id="283734"/>
    <lineage>
        <taxon>Bacteria</taxon>
        <taxon>Bacillati</taxon>
        <taxon>Bacillota</taxon>
        <taxon>Bacilli</taxon>
        <taxon>Bacillales</taxon>
        <taxon>Staphylococcaceae</taxon>
        <taxon>Staphylococcus</taxon>
        <taxon>Staphylococcus intermedius group</taxon>
    </lineage>
</organism>
<evidence type="ECO:0000259" key="11">
    <source>
        <dbReference type="Pfam" id="PF03033"/>
    </source>
</evidence>
<comment type="subcellular location">
    <subcellularLocation>
        <location evidence="10">Cell membrane</location>
        <topology evidence="10">Peripheral membrane protein</topology>
        <orientation evidence="10">Cytoplasmic side</orientation>
    </subcellularLocation>
</comment>
<evidence type="ECO:0000256" key="8">
    <source>
        <dbReference type="ARBA" id="ARBA00023306"/>
    </source>
</evidence>
<dbReference type="InterPro" id="IPR007235">
    <property type="entry name" value="Glyco_trans_28_C"/>
</dbReference>
<keyword evidence="3 10" id="KW-0328">Glycosyltransferase</keyword>
<comment type="pathway">
    <text evidence="10">Cell wall biogenesis; peptidoglycan biosynthesis.</text>
</comment>
<dbReference type="CDD" id="cd03785">
    <property type="entry name" value="GT28_MurG"/>
    <property type="match status" value="1"/>
</dbReference>
<keyword evidence="6 10" id="KW-0573">Peptidoglycan synthesis</keyword>
<evidence type="ECO:0000256" key="6">
    <source>
        <dbReference type="ARBA" id="ARBA00022984"/>
    </source>
</evidence>
<keyword evidence="2 10" id="KW-0132">Cell division</keyword>
<reference evidence="14" key="2">
    <citation type="journal article" date="2018" name="Vet. Microbiol.">
        <title>Methicillin-resistant staphylococci amongst veterinary personnel, personnel-owned pets, patients and the hospital environment of two small animal veterinary hospitals.</title>
        <authorList>
            <person name="Worthing K.A."/>
            <person name="Brown J."/>
            <person name="Gerber L."/>
            <person name="Abraham S."/>
            <person name="Trott D."/>
            <person name="Norris J.M."/>
        </authorList>
    </citation>
    <scope>NUCLEOTIDE SEQUENCE</scope>
    <source>
        <strain evidence="14">ST496-2</strain>
    </source>
</reference>
<dbReference type="GO" id="GO:0005975">
    <property type="term" value="P:carbohydrate metabolic process"/>
    <property type="evidence" value="ECO:0007669"/>
    <property type="project" value="InterPro"/>
</dbReference>
<dbReference type="EC" id="2.4.1.227" evidence="10"/>
<dbReference type="EMBL" id="QQPC01000009">
    <property type="protein sequence ID" value="REA83959.1"/>
    <property type="molecule type" value="Genomic_DNA"/>
</dbReference>
<dbReference type="GO" id="GO:0008360">
    <property type="term" value="P:regulation of cell shape"/>
    <property type="evidence" value="ECO:0007669"/>
    <property type="project" value="UniProtKB-KW"/>
</dbReference>
<keyword evidence="8 10" id="KW-0131">Cell cycle</keyword>
<evidence type="ECO:0000256" key="2">
    <source>
        <dbReference type="ARBA" id="ARBA00022618"/>
    </source>
</evidence>
<dbReference type="OrthoDB" id="9808936at2"/>
<dbReference type="SUPFAM" id="SSF53756">
    <property type="entry name" value="UDP-Glycosyltransferase/glycogen phosphorylase"/>
    <property type="match status" value="1"/>
</dbReference>
<dbReference type="RefSeq" id="WP_014613929.1">
    <property type="nucleotide sequence ID" value="NZ_BAAFHP010000004.1"/>
</dbReference>
<dbReference type="Gene3D" id="3.40.50.2000">
    <property type="entry name" value="Glycogen Phosphorylase B"/>
    <property type="match status" value="2"/>
</dbReference>
<comment type="caution">
    <text evidence="10">Lacks conserved residue(s) required for the propagation of feature annotation.</text>
</comment>
<evidence type="ECO:0000256" key="7">
    <source>
        <dbReference type="ARBA" id="ARBA00023136"/>
    </source>
</evidence>
<dbReference type="GO" id="GO:0051301">
    <property type="term" value="P:cell division"/>
    <property type="evidence" value="ECO:0007669"/>
    <property type="project" value="UniProtKB-KW"/>
</dbReference>
<evidence type="ECO:0000256" key="9">
    <source>
        <dbReference type="ARBA" id="ARBA00023316"/>
    </source>
</evidence>